<dbReference type="EMBL" id="JAPUFD010000014">
    <property type="protein sequence ID" value="MDI1491254.1"/>
    <property type="molecule type" value="Genomic_DNA"/>
</dbReference>
<gene>
    <name evidence="3" type="ORF">OHK93_002462</name>
</gene>
<keyword evidence="2" id="KW-1133">Transmembrane helix</keyword>
<dbReference type="PANTHER" id="PTHR10151:SF120">
    <property type="entry name" value="BIS(5'-ADENOSYL)-TRIPHOSPHATASE"/>
    <property type="match status" value="1"/>
</dbReference>
<evidence type="ECO:0000313" key="3">
    <source>
        <dbReference type="EMBL" id="MDI1491254.1"/>
    </source>
</evidence>
<dbReference type="CDD" id="cd16018">
    <property type="entry name" value="Enpp"/>
    <property type="match status" value="1"/>
</dbReference>
<evidence type="ECO:0000256" key="2">
    <source>
        <dbReference type="SAM" id="Phobius"/>
    </source>
</evidence>
<evidence type="ECO:0008006" key="5">
    <source>
        <dbReference type="Google" id="ProtNLM"/>
    </source>
</evidence>
<dbReference type="InterPro" id="IPR017850">
    <property type="entry name" value="Alkaline_phosphatase_core_sf"/>
</dbReference>
<dbReference type="Gene3D" id="3.40.720.10">
    <property type="entry name" value="Alkaline Phosphatase, subunit A"/>
    <property type="match status" value="1"/>
</dbReference>
<dbReference type="Pfam" id="PF01663">
    <property type="entry name" value="Phosphodiest"/>
    <property type="match status" value="1"/>
</dbReference>
<feature type="region of interest" description="Disordered" evidence="1">
    <location>
        <begin position="597"/>
        <end position="642"/>
    </location>
</feature>
<feature type="region of interest" description="Disordered" evidence="1">
    <location>
        <begin position="1"/>
        <end position="61"/>
    </location>
</feature>
<feature type="compositionally biased region" description="Basic residues" evidence="1">
    <location>
        <begin position="84"/>
        <end position="98"/>
    </location>
</feature>
<accession>A0AA43QTF5</accession>
<reference evidence="3" key="1">
    <citation type="journal article" date="2023" name="Genome Biol. Evol.">
        <title>First Whole Genome Sequence and Flow Cytometry Genome Size Data for the Lichen-Forming Fungus Ramalina farinacea (Ascomycota).</title>
        <authorList>
            <person name="Llewellyn T."/>
            <person name="Mian S."/>
            <person name="Hill R."/>
            <person name="Leitch I.J."/>
            <person name="Gaya E."/>
        </authorList>
    </citation>
    <scope>NUCLEOTIDE SEQUENCE</scope>
    <source>
        <strain evidence="3">LIQ254RAFAR</strain>
    </source>
</reference>
<dbReference type="Proteomes" id="UP001161017">
    <property type="component" value="Unassembled WGS sequence"/>
</dbReference>
<dbReference type="InterPro" id="IPR002591">
    <property type="entry name" value="Phosphodiest/P_Trfase"/>
</dbReference>
<dbReference type="GO" id="GO:0017111">
    <property type="term" value="F:ribonucleoside triphosphate phosphatase activity"/>
    <property type="evidence" value="ECO:0007669"/>
    <property type="project" value="TreeGrafter"/>
</dbReference>
<evidence type="ECO:0000256" key="1">
    <source>
        <dbReference type="SAM" id="MobiDB-lite"/>
    </source>
</evidence>
<feature type="compositionally biased region" description="Acidic residues" evidence="1">
    <location>
        <begin position="103"/>
        <end position="113"/>
    </location>
</feature>
<dbReference type="SUPFAM" id="SSF53649">
    <property type="entry name" value="Alkaline phosphatase-like"/>
    <property type="match status" value="1"/>
</dbReference>
<dbReference type="PANTHER" id="PTHR10151">
    <property type="entry name" value="ECTONUCLEOTIDE PYROPHOSPHATASE/PHOSPHODIESTERASE"/>
    <property type="match status" value="1"/>
</dbReference>
<evidence type="ECO:0000313" key="4">
    <source>
        <dbReference type="Proteomes" id="UP001161017"/>
    </source>
</evidence>
<keyword evidence="4" id="KW-1185">Reference proteome</keyword>
<dbReference type="FunFam" id="3.30.1360.180:FF:000003">
    <property type="entry name" value="Type I phosphodiesterase/nucleotide pyrophosphatase family protein"/>
    <property type="match status" value="1"/>
</dbReference>
<feature type="compositionally biased region" description="Polar residues" evidence="1">
    <location>
        <begin position="1"/>
        <end position="12"/>
    </location>
</feature>
<proteinExistence type="predicted"/>
<keyword evidence="2" id="KW-0812">Transmembrane</keyword>
<dbReference type="AlphaFoldDB" id="A0AA43QTF5"/>
<feature type="compositionally biased region" description="Acidic residues" evidence="1">
    <location>
        <begin position="600"/>
        <end position="611"/>
    </location>
</feature>
<name>A0AA43QTF5_9LECA</name>
<feature type="compositionally biased region" description="Basic and acidic residues" evidence="1">
    <location>
        <begin position="630"/>
        <end position="642"/>
    </location>
</feature>
<dbReference type="GO" id="GO:0047429">
    <property type="term" value="F:nucleoside triphosphate diphosphatase activity"/>
    <property type="evidence" value="ECO:0007669"/>
    <property type="project" value="TreeGrafter"/>
</dbReference>
<organism evidence="3 4">
    <name type="scientific">Ramalina farinacea</name>
    <dbReference type="NCBI Taxonomy" id="258253"/>
    <lineage>
        <taxon>Eukaryota</taxon>
        <taxon>Fungi</taxon>
        <taxon>Dikarya</taxon>
        <taxon>Ascomycota</taxon>
        <taxon>Pezizomycotina</taxon>
        <taxon>Lecanoromycetes</taxon>
        <taxon>OSLEUM clade</taxon>
        <taxon>Lecanoromycetidae</taxon>
        <taxon>Lecanorales</taxon>
        <taxon>Lecanorineae</taxon>
        <taxon>Ramalinaceae</taxon>
        <taxon>Ramalina</taxon>
    </lineage>
</organism>
<dbReference type="Gene3D" id="3.30.1360.180">
    <property type="match status" value="1"/>
</dbReference>
<keyword evidence="2" id="KW-0472">Membrane</keyword>
<sequence>MAGSKQNNSSGTYEELPPISSDDDSDNEPLAHNARSSTERAEHDHTLLEEEEEREKLLLGKHRTKSVRQGFFSKKSGLLENVAGRKRSRKSRKRRKGKTATDENGELMFEMEEGGPLTPLSDISSRASASSTELDKLSLQDPHSSRRRSRLRHALTSLSIVALFILMTFGAYKVTRDSKSPGVDKLLSNGTSIFAPTTIVISLDGFRADFLTRGITPTLNQFIAEGVSPKYMHPSFPSLTFPNHFTLVTGLHPESHGVVGNTFWDPTISAEFFYTDPERSMKPQWWAGGEPLWVTAEKQNVKTGVHMWPGSEAGMAYSATYLDKYNGSEVLSRKTDRILELLDMPSIESSATNTRPQLIAAYVPVVDADGHKFGPNSTEIWDTISSVDDMLHNLFRGLDERNLTEIVNVVVVSDHGMATTSTDRLIQLDDLIDLDLVEHIDGWPLYGLRPKNQLDIQGLYDRLNVEAMRNPNFDVYLRDSDMPERFHFSNNERIAPLWVIPKVGWAIVHKEDFHVKEAKAAGQTYHPKGLHGYDHEHPLMRAIFVARGPAFPHKPNSRLEPFQNTEVYNILCDSIGIEPKPNNGTLRLPLKPVGLHSDLSDEDDKSEDFAADSDHNAGVTDAGIEAPAARPEESNDGEDKPKKVNQAFWEYMKSKLHKAMDWANKVVQGLKNSKPAEEPKDGG</sequence>
<dbReference type="GO" id="GO:0009141">
    <property type="term" value="P:nucleoside triphosphate metabolic process"/>
    <property type="evidence" value="ECO:0007669"/>
    <property type="project" value="TreeGrafter"/>
</dbReference>
<feature type="transmembrane region" description="Helical" evidence="2">
    <location>
        <begin position="154"/>
        <end position="172"/>
    </location>
</feature>
<protein>
    <recommendedName>
        <fullName evidence="5">Phosphodiest-domain-containing protein</fullName>
    </recommendedName>
</protein>
<feature type="region of interest" description="Disordered" evidence="1">
    <location>
        <begin position="78"/>
        <end position="125"/>
    </location>
</feature>
<comment type="caution">
    <text evidence="3">The sequence shown here is derived from an EMBL/GenBank/DDBJ whole genome shotgun (WGS) entry which is preliminary data.</text>
</comment>
<feature type="compositionally biased region" description="Basic and acidic residues" evidence="1">
    <location>
        <begin position="37"/>
        <end position="58"/>
    </location>
</feature>